<dbReference type="GeneID" id="112453509"/>
<organism evidence="2 3">
    <name type="scientific">Temnothorax curvispinosus</name>
    <dbReference type="NCBI Taxonomy" id="300111"/>
    <lineage>
        <taxon>Eukaryota</taxon>
        <taxon>Metazoa</taxon>
        <taxon>Ecdysozoa</taxon>
        <taxon>Arthropoda</taxon>
        <taxon>Hexapoda</taxon>
        <taxon>Insecta</taxon>
        <taxon>Pterygota</taxon>
        <taxon>Neoptera</taxon>
        <taxon>Endopterygota</taxon>
        <taxon>Hymenoptera</taxon>
        <taxon>Apocrita</taxon>
        <taxon>Aculeata</taxon>
        <taxon>Formicoidea</taxon>
        <taxon>Formicidae</taxon>
        <taxon>Myrmicinae</taxon>
        <taxon>Temnothorax</taxon>
    </lineage>
</organism>
<reference evidence="3" key="1">
    <citation type="submission" date="2025-08" db="UniProtKB">
        <authorList>
            <consortium name="RefSeq"/>
        </authorList>
    </citation>
    <scope>IDENTIFICATION</scope>
    <source>
        <tissue evidence="3">Whole body</tissue>
    </source>
</reference>
<dbReference type="GO" id="GO:0071897">
    <property type="term" value="P:DNA biosynthetic process"/>
    <property type="evidence" value="ECO:0007669"/>
    <property type="project" value="UniProtKB-ARBA"/>
</dbReference>
<evidence type="ECO:0000256" key="1">
    <source>
        <dbReference type="SAM" id="MobiDB-lite"/>
    </source>
</evidence>
<gene>
    <name evidence="3" type="primary">LOC112453509</name>
</gene>
<dbReference type="PANTHER" id="PTHR47331:SF5">
    <property type="entry name" value="RIBONUCLEASE H"/>
    <property type="match status" value="1"/>
</dbReference>
<dbReference type="InterPro" id="IPR008042">
    <property type="entry name" value="Retrotrans_Pao"/>
</dbReference>
<dbReference type="OrthoDB" id="7553448at2759"/>
<feature type="region of interest" description="Disordered" evidence="1">
    <location>
        <begin position="29"/>
        <end position="50"/>
    </location>
</feature>
<sequence length="766" mass="86010">MSEWQSQLEPTLPSCESLPKHHTLLHDMSNKDSTVEDSPVSNESKVDESTTINSHLLSKTSFSKTSILLATAWIRVNGSNDRTDVVRALLDQGSITTLITERLAQRLRLSRVSVSITGIGNTAATAKYAAQIELDLADGDPTNSDQIDVIIGADLYGAILLPGVCARGPNEPVAQNSIFEWVFSGPMPSRSRSGSASIRIHHCTLLTELNNQIKRFWEVEEFPRQTFLSPEKHQCEEHFMSTHTRAPNGQYIVPFPFKTDPPIHIGESNSIARSLYLRLESRLKSQPEIAKEYNEFLREYERLGHMVKAPPSESSNAQTVYIPHHAVMREHSATTHLRVVFNASQPTSNGLSLNDHLMVGPKLQTDLAAVILQWRQFRFVFTADIAKMYRQILVNSRDVNYQRILWRPHPTALIEAYIMLTVTYGTACAPFLALCSLKQAAKDEGVKFPLAVSVILRRIYVDDCVFGADDEPLALQTRDQLIGLLGNAGFKLRKWASNRASLLAGIDPTDHGLAQSKPLCADDHVKVLGIKWNPIADAIQFEVTISSVPETKRAILSTIAKIFDPLGWLTSMVITAKILMQQLWLIKCNWDDVVPDDFLIRWRTYLSQLVLMREISIPRWTKYGSDMLTAEIHEFADAWTSAYRAVVYSRMTKIDGSINVTLLTAKSKVAPLKPMSVPRLELCAALLLARLIAFMRSALELPKIACYYWLDAQVALAWITQSPSRWKVFVANRVHEAQQLVPDATWRHVSSEQNPADLAFKRHSSL</sequence>
<evidence type="ECO:0000313" key="3">
    <source>
        <dbReference type="RefSeq" id="XP_024870065.1"/>
    </source>
</evidence>
<dbReference type="Pfam" id="PF05380">
    <property type="entry name" value="Peptidase_A17"/>
    <property type="match status" value="1"/>
</dbReference>
<feature type="compositionally biased region" description="Polar residues" evidence="1">
    <location>
        <begin position="39"/>
        <end position="50"/>
    </location>
</feature>
<proteinExistence type="predicted"/>
<protein>
    <submittedName>
        <fullName evidence="3">Uncharacterized protein LOC112453509</fullName>
    </submittedName>
</protein>
<name>A0A6J1PLP9_9HYME</name>
<dbReference type="Proteomes" id="UP000504618">
    <property type="component" value="Unplaced"/>
</dbReference>
<dbReference type="CDD" id="cd01644">
    <property type="entry name" value="RT_pepA17"/>
    <property type="match status" value="1"/>
</dbReference>
<keyword evidence="2" id="KW-1185">Reference proteome</keyword>
<dbReference type="RefSeq" id="XP_024870065.1">
    <property type="nucleotide sequence ID" value="XM_025014297.1"/>
</dbReference>
<accession>A0A6J1PLP9</accession>
<dbReference type="SUPFAM" id="SSF56672">
    <property type="entry name" value="DNA/RNA polymerases"/>
    <property type="match status" value="1"/>
</dbReference>
<evidence type="ECO:0000313" key="2">
    <source>
        <dbReference type="Proteomes" id="UP000504618"/>
    </source>
</evidence>
<dbReference type="PANTHER" id="PTHR47331">
    <property type="entry name" value="PHD-TYPE DOMAIN-CONTAINING PROTEIN"/>
    <property type="match status" value="1"/>
</dbReference>
<dbReference type="InterPro" id="IPR043502">
    <property type="entry name" value="DNA/RNA_pol_sf"/>
</dbReference>
<dbReference type="AlphaFoldDB" id="A0A6J1PLP9"/>